<accession>A0A4R6HBK6</accession>
<sequence>MKVLEAVKNKRGLILSPLSLSFNDAHARYKLVLTMVVGAE</sequence>
<comment type="caution">
    <text evidence="1">The sequence shown here is derived from an EMBL/GenBank/DDBJ whole genome shotgun (WGS) entry which is preliminary data.</text>
</comment>
<proteinExistence type="predicted"/>
<protein>
    <submittedName>
        <fullName evidence="1">Uncharacterized protein</fullName>
    </submittedName>
</protein>
<organism evidence="1 2">
    <name type="scientific">Sunxiuqinia elliptica</name>
    <dbReference type="NCBI Taxonomy" id="655355"/>
    <lineage>
        <taxon>Bacteria</taxon>
        <taxon>Pseudomonadati</taxon>
        <taxon>Bacteroidota</taxon>
        <taxon>Bacteroidia</taxon>
        <taxon>Marinilabiliales</taxon>
        <taxon>Prolixibacteraceae</taxon>
        <taxon>Sunxiuqinia</taxon>
    </lineage>
</organism>
<evidence type="ECO:0000313" key="1">
    <source>
        <dbReference type="EMBL" id="TDO05131.1"/>
    </source>
</evidence>
<dbReference type="EMBL" id="SNWI01000001">
    <property type="protein sequence ID" value="TDO05131.1"/>
    <property type="molecule type" value="Genomic_DNA"/>
</dbReference>
<dbReference type="Proteomes" id="UP000294848">
    <property type="component" value="Unassembled WGS sequence"/>
</dbReference>
<dbReference type="AlphaFoldDB" id="A0A4R6HBK6"/>
<reference evidence="1 2" key="1">
    <citation type="submission" date="2019-03" db="EMBL/GenBank/DDBJ databases">
        <title>Freshwater and sediment microbial communities from various areas in North America, analyzing microbe dynamics in response to fracking.</title>
        <authorList>
            <person name="Lamendella R."/>
        </authorList>
    </citation>
    <scope>NUCLEOTIDE SEQUENCE [LARGE SCALE GENOMIC DNA]</scope>
    <source>
        <strain evidence="1 2">114D</strain>
    </source>
</reference>
<evidence type="ECO:0000313" key="2">
    <source>
        <dbReference type="Proteomes" id="UP000294848"/>
    </source>
</evidence>
<gene>
    <name evidence="1" type="ORF">DET52_101487</name>
</gene>
<name>A0A4R6HBK6_9BACT</name>